<gene>
    <name evidence="5" type="primary">LOC111104250</name>
</gene>
<dbReference type="AlphaFoldDB" id="A0A8B8AU94"/>
<evidence type="ECO:0000256" key="1">
    <source>
        <dbReference type="ARBA" id="ARBA00022737"/>
    </source>
</evidence>
<evidence type="ECO:0000256" key="2">
    <source>
        <dbReference type="ARBA" id="ARBA00023157"/>
    </source>
</evidence>
<sequence>MKISLLLFVVLMIAICLEKAESRKCKVRRTCKKATKMMTKYSVACGWLWRKRCTKRTSYWWRYTSYSCDYYKNCPEHGRWSGWYTWSSWNRCTALYGHSCIGEQVKRRRRYCNNPRPRYGGSPCYGSGSQVMSRSCLMKVHGRWSSWGRWKEYSPCSAYCGKGLQMVVRVRSCTNPSPRCGGDYCHGSSFGHKMNTCYSQKFCKFQKFTNLKNATSPLRKVSKSG</sequence>
<keyword evidence="3" id="KW-0732">Signal</keyword>
<evidence type="ECO:0000256" key="3">
    <source>
        <dbReference type="SAM" id="SignalP"/>
    </source>
</evidence>
<accession>A0A8B8AU94</accession>
<dbReference type="RefSeq" id="XP_022293804.1">
    <property type="nucleotide sequence ID" value="XM_022438096.1"/>
</dbReference>
<dbReference type="SUPFAM" id="SSF82895">
    <property type="entry name" value="TSP-1 type 1 repeat"/>
    <property type="match status" value="2"/>
</dbReference>
<evidence type="ECO:0000313" key="4">
    <source>
        <dbReference type="Proteomes" id="UP000694844"/>
    </source>
</evidence>
<keyword evidence="2" id="KW-1015">Disulfide bond</keyword>
<dbReference type="SMART" id="SM00209">
    <property type="entry name" value="TSP1"/>
    <property type="match status" value="2"/>
</dbReference>
<organism evidence="4 5">
    <name type="scientific">Crassostrea virginica</name>
    <name type="common">Eastern oyster</name>
    <dbReference type="NCBI Taxonomy" id="6565"/>
    <lineage>
        <taxon>Eukaryota</taxon>
        <taxon>Metazoa</taxon>
        <taxon>Spiralia</taxon>
        <taxon>Lophotrochozoa</taxon>
        <taxon>Mollusca</taxon>
        <taxon>Bivalvia</taxon>
        <taxon>Autobranchia</taxon>
        <taxon>Pteriomorphia</taxon>
        <taxon>Ostreida</taxon>
        <taxon>Ostreoidea</taxon>
        <taxon>Ostreidae</taxon>
        <taxon>Crassostrea</taxon>
    </lineage>
</organism>
<dbReference type="Pfam" id="PF00090">
    <property type="entry name" value="TSP_1"/>
    <property type="match status" value="2"/>
</dbReference>
<keyword evidence="1" id="KW-0677">Repeat</keyword>
<feature type="signal peptide" evidence="3">
    <location>
        <begin position="1"/>
        <end position="22"/>
    </location>
</feature>
<protein>
    <submittedName>
        <fullName evidence="5">Semaphorin-5A-like</fullName>
    </submittedName>
</protein>
<dbReference type="Gene3D" id="2.20.100.10">
    <property type="entry name" value="Thrombospondin type-1 (TSP1) repeat"/>
    <property type="match status" value="2"/>
</dbReference>
<proteinExistence type="predicted"/>
<name>A0A8B8AU94_CRAVI</name>
<dbReference type="OrthoDB" id="446173at2759"/>
<feature type="chain" id="PRO_5034604880" evidence="3">
    <location>
        <begin position="23"/>
        <end position="225"/>
    </location>
</feature>
<dbReference type="PROSITE" id="PS50092">
    <property type="entry name" value="TSP1"/>
    <property type="match status" value="2"/>
</dbReference>
<dbReference type="InterPro" id="IPR000884">
    <property type="entry name" value="TSP1_rpt"/>
</dbReference>
<reference evidence="5" key="1">
    <citation type="submission" date="2025-08" db="UniProtKB">
        <authorList>
            <consortium name="RefSeq"/>
        </authorList>
    </citation>
    <scope>IDENTIFICATION</scope>
    <source>
        <tissue evidence="5">Whole sample</tissue>
    </source>
</reference>
<dbReference type="Proteomes" id="UP000694844">
    <property type="component" value="Chromosome 7"/>
</dbReference>
<dbReference type="PANTHER" id="PTHR22906">
    <property type="entry name" value="PROPERDIN"/>
    <property type="match status" value="1"/>
</dbReference>
<dbReference type="GeneID" id="111104250"/>
<dbReference type="InterPro" id="IPR036383">
    <property type="entry name" value="TSP1_rpt_sf"/>
</dbReference>
<keyword evidence="4" id="KW-1185">Reference proteome</keyword>
<evidence type="ECO:0000313" key="5">
    <source>
        <dbReference type="RefSeq" id="XP_022293804.1"/>
    </source>
</evidence>
<dbReference type="KEGG" id="cvn:111104250"/>
<dbReference type="FunFam" id="2.20.100.10:FF:000001">
    <property type="entry name" value="semaphorin-5A isoform X1"/>
    <property type="match status" value="1"/>
</dbReference>
<dbReference type="InterPro" id="IPR052065">
    <property type="entry name" value="Compl_asym_regulator"/>
</dbReference>
<dbReference type="PANTHER" id="PTHR22906:SF48">
    <property type="entry name" value="THROMBOSPONDIN TYPE 1 DOMAIN PROTEIN"/>
    <property type="match status" value="1"/>
</dbReference>